<proteinExistence type="predicted"/>
<gene>
    <name evidence="12" type="ORF">F945_02845</name>
</gene>
<evidence type="ECO:0000256" key="5">
    <source>
        <dbReference type="ARBA" id="ARBA00022679"/>
    </source>
</evidence>
<dbReference type="EMBL" id="ATGI01000034">
    <property type="protein sequence ID" value="EPF71082.1"/>
    <property type="molecule type" value="Genomic_DNA"/>
</dbReference>
<dbReference type="eggNOG" id="COG4191">
    <property type="taxonomic scope" value="Bacteria"/>
</dbReference>
<comment type="catalytic activity">
    <reaction evidence="1">
        <text>ATP + protein L-histidine = ADP + protein N-phospho-L-histidine.</text>
        <dbReference type="EC" id="2.7.13.3"/>
    </reaction>
</comment>
<keyword evidence="8 10" id="KW-1133">Transmembrane helix</keyword>
<sequence>MELVGAYLKLKSHNQIIYYFFKIGNVIRMKSTFLKMSLQKRITVSFVLLMIGVMTLIIVAEQVEYDEIRAHIVSKNMYRKVPDLQSDLTKGIKPDLPEGTYLYNEQTVPAPLRKYTENYHYLNNPIDHHLLVFKFNDQLYYLFQDGKKYKLLEFLIDIFAPLIILLCILCAFWIGRLTSAHVINPIERLADAVQKKQKPLPYQDETDEIGILARAFAQHSNELEQFLQRERFFVGDASHELRTPLAIISGAAETIVYQLPADSHLKSSAERIVKTTQEMQQQLSCLLLLSRDPQTLSQTQVFLYPILEECIVRCEPWLDKKSVSLVLDVPKDTSILTNPELARSVFWNLLRNACQYTDQGEVRISLHDMTLIISDTGPGLPLNIDTQNFKRFSHKTQHNGEGLGLSIVQRIVEHLGWHMDVESLETGCRFSIEMYRS</sequence>
<feature type="transmembrane region" description="Helical" evidence="10">
    <location>
        <begin position="42"/>
        <end position="60"/>
    </location>
</feature>
<keyword evidence="9 10" id="KW-0472">Membrane</keyword>
<dbReference type="Gene3D" id="6.10.340.10">
    <property type="match status" value="1"/>
</dbReference>
<evidence type="ECO:0000256" key="7">
    <source>
        <dbReference type="ARBA" id="ARBA00022777"/>
    </source>
</evidence>
<keyword evidence="4" id="KW-0597">Phosphoprotein</keyword>
<evidence type="ECO:0000256" key="1">
    <source>
        <dbReference type="ARBA" id="ARBA00000085"/>
    </source>
</evidence>
<dbReference type="InterPro" id="IPR036097">
    <property type="entry name" value="HisK_dim/P_sf"/>
</dbReference>
<protein>
    <recommendedName>
        <fullName evidence="3">histidine kinase</fullName>
        <ecNumber evidence="3">2.7.13.3</ecNumber>
    </recommendedName>
</protein>
<dbReference type="SMART" id="SM00388">
    <property type="entry name" value="HisKA"/>
    <property type="match status" value="1"/>
</dbReference>
<dbReference type="InterPro" id="IPR005467">
    <property type="entry name" value="His_kinase_dom"/>
</dbReference>
<dbReference type="PROSITE" id="PS50109">
    <property type="entry name" value="HIS_KIN"/>
    <property type="match status" value="1"/>
</dbReference>
<evidence type="ECO:0000256" key="4">
    <source>
        <dbReference type="ARBA" id="ARBA00022553"/>
    </source>
</evidence>
<dbReference type="Gene3D" id="1.10.287.130">
    <property type="match status" value="1"/>
</dbReference>
<dbReference type="SUPFAM" id="SSF55874">
    <property type="entry name" value="ATPase domain of HSP90 chaperone/DNA topoisomerase II/histidine kinase"/>
    <property type="match status" value="1"/>
</dbReference>
<evidence type="ECO:0000256" key="3">
    <source>
        <dbReference type="ARBA" id="ARBA00012438"/>
    </source>
</evidence>
<reference evidence="12 13" key="1">
    <citation type="submission" date="2013-06" db="EMBL/GenBank/DDBJ databases">
        <title>The Genome Sequence of Acinetobacter rudis CIP 110305.</title>
        <authorList>
            <consortium name="The Broad Institute Genome Sequencing Platform"/>
            <consortium name="The Broad Institute Genome Sequencing Center for Infectious Disease"/>
            <person name="Cerqueira G."/>
            <person name="Feldgarden M."/>
            <person name="Courvalin P."/>
            <person name="Perichon B."/>
            <person name="Grillot-Courvalin C."/>
            <person name="Clermont D."/>
            <person name="Rocha E."/>
            <person name="Yoon E.-J."/>
            <person name="Nemec A."/>
            <person name="Young S.K."/>
            <person name="Zeng Q."/>
            <person name="Gargeya S."/>
            <person name="Fitzgerald M."/>
            <person name="Abouelleil A."/>
            <person name="Alvarado L."/>
            <person name="Berlin A.M."/>
            <person name="Chapman S.B."/>
            <person name="Dewar J."/>
            <person name="Goldberg J."/>
            <person name="Griggs A."/>
            <person name="Gujja S."/>
            <person name="Hansen M."/>
            <person name="Howarth C."/>
            <person name="Imamovic A."/>
            <person name="Larimer J."/>
            <person name="McCowan C."/>
            <person name="Murphy C."/>
            <person name="Pearson M."/>
            <person name="Priest M."/>
            <person name="Roberts A."/>
            <person name="Saif S."/>
            <person name="Shea T."/>
            <person name="Sykes S."/>
            <person name="Wortman J."/>
            <person name="Nusbaum C."/>
            <person name="Birren B."/>
        </authorList>
    </citation>
    <scope>NUCLEOTIDE SEQUENCE [LARGE SCALE GENOMIC DNA]</scope>
    <source>
        <strain evidence="12 13">CIP 110305</strain>
    </source>
</reference>
<dbReference type="CDD" id="cd00082">
    <property type="entry name" value="HisKA"/>
    <property type="match status" value="1"/>
</dbReference>
<dbReference type="PRINTS" id="PR00344">
    <property type="entry name" value="BCTRLSENSOR"/>
</dbReference>
<comment type="subcellular location">
    <subcellularLocation>
        <location evidence="2">Membrane</location>
    </subcellularLocation>
</comment>
<feature type="transmembrane region" description="Helical" evidence="10">
    <location>
        <begin position="154"/>
        <end position="175"/>
    </location>
</feature>
<dbReference type="SMART" id="SM00387">
    <property type="entry name" value="HATPase_c"/>
    <property type="match status" value="1"/>
</dbReference>
<dbReference type="GO" id="GO:0005886">
    <property type="term" value="C:plasma membrane"/>
    <property type="evidence" value="ECO:0007669"/>
    <property type="project" value="TreeGrafter"/>
</dbReference>
<dbReference type="PANTHER" id="PTHR45436">
    <property type="entry name" value="SENSOR HISTIDINE KINASE YKOH"/>
    <property type="match status" value="1"/>
</dbReference>
<comment type="caution">
    <text evidence="12">The sequence shown here is derived from an EMBL/GenBank/DDBJ whole genome shotgun (WGS) entry which is preliminary data.</text>
</comment>
<dbReference type="Pfam" id="PF02518">
    <property type="entry name" value="HATPase_c"/>
    <property type="match status" value="1"/>
</dbReference>
<dbReference type="PANTHER" id="PTHR45436:SF16">
    <property type="entry name" value="HISTIDINE KINASE"/>
    <property type="match status" value="1"/>
</dbReference>
<evidence type="ECO:0000256" key="6">
    <source>
        <dbReference type="ARBA" id="ARBA00022692"/>
    </source>
</evidence>
<dbReference type="InterPro" id="IPR036890">
    <property type="entry name" value="HATPase_C_sf"/>
</dbReference>
<dbReference type="InterPro" id="IPR004358">
    <property type="entry name" value="Sig_transdc_His_kin-like_C"/>
</dbReference>
<keyword evidence="7" id="KW-0418">Kinase</keyword>
<dbReference type="AlphaFoldDB" id="S3MU55"/>
<evidence type="ECO:0000256" key="8">
    <source>
        <dbReference type="ARBA" id="ARBA00022989"/>
    </source>
</evidence>
<dbReference type="Gene3D" id="3.30.565.10">
    <property type="entry name" value="Histidine kinase-like ATPase, C-terminal domain"/>
    <property type="match status" value="1"/>
</dbReference>
<dbReference type="GO" id="GO:0000155">
    <property type="term" value="F:phosphorelay sensor kinase activity"/>
    <property type="evidence" value="ECO:0007669"/>
    <property type="project" value="InterPro"/>
</dbReference>
<evidence type="ECO:0000256" key="2">
    <source>
        <dbReference type="ARBA" id="ARBA00004370"/>
    </source>
</evidence>
<evidence type="ECO:0000256" key="10">
    <source>
        <dbReference type="SAM" id="Phobius"/>
    </source>
</evidence>
<dbReference type="InterPro" id="IPR003661">
    <property type="entry name" value="HisK_dim/P_dom"/>
</dbReference>
<evidence type="ECO:0000256" key="9">
    <source>
        <dbReference type="ARBA" id="ARBA00023136"/>
    </source>
</evidence>
<evidence type="ECO:0000313" key="12">
    <source>
        <dbReference type="EMBL" id="EPF71082.1"/>
    </source>
</evidence>
<dbReference type="STRING" id="632955.GCA_000829675_00284"/>
<dbReference type="SUPFAM" id="SSF47384">
    <property type="entry name" value="Homodimeric domain of signal transducing histidine kinase"/>
    <property type="match status" value="1"/>
</dbReference>
<evidence type="ECO:0000313" key="13">
    <source>
        <dbReference type="Proteomes" id="UP000014568"/>
    </source>
</evidence>
<organism evidence="12 13">
    <name type="scientific">Acinetobacter rudis CIP 110305</name>
    <dbReference type="NCBI Taxonomy" id="421052"/>
    <lineage>
        <taxon>Bacteria</taxon>
        <taxon>Pseudomonadati</taxon>
        <taxon>Pseudomonadota</taxon>
        <taxon>Gammaproteobacteria</taxon>
        <taxon>Moraxellales</taxon>
        <taxon>Moraxellaceae</taxon>
        <taxon>Acinetobacter</taxon>
    </lineage>
</organism>
<keyword evidence="6 10" id="KW-0812">Transmembrane</keyword>
<dbReference type="HOGENOM" id="CLU_000445_89_37_6"/>
<name>S3MU55_9GAMM</name>
<dbReference type="Proteomes" id="UP000014568">
    <property type="component" value="Unassembled WGS sequence"/>
</dbReference>
<dbReference type="PATRIC" id="fig|421052.3.peg.2782"/>
<keyword evidence="5" id="KW-0808">Transferase</keyword>
<dbReference type="Pfam" id="PF00512">
    <property type="entry name" value="HisKA"/>
    <property type="match status" value="1"/>
</dbReference>
<dbReference type="InterPro" id="IPR003594">
    <property type="entry name" value="HATPase_dom"/>
</dbReference>
<feature type="domain" description="Histidine kinase" evidence="11">
    <location>
        <begin position="236"/>
        <end position="437"/>
    </location>
</feature>
<keyword evidence="13" id="KW-1185">Reference proteome</keyword>
<dbReference type="InterPro" id="IPR050428">
    <property type="entry name" value="TCS_sensor_his_kinase"/>
</dbReference>
<accession>S3MU55</accession>
<dbReference type="EC" id="2.7.13.3" evidence="3"/>
<evidence type="ECO:0000259" key="11">
    <source>
        <dbReference type="PROSITE" id="PS50109"/>
    </source>
</evidence>